<dbReference type="EMBL" id="JAPWTK010001402">
    <property type="protein sequence ID" value="KAJ8932651.1"/>
    <property type="molecule type" value="Genomic_DNA"/>
</dbReference>
<comment type="caution">
    <text evidence="2">The sequence shown here is derived from an EMBL/GenBank/DDBJ whole genome shotgun (WGS) entry which is preliminary data.</text>
</comment>
<proteinExistence type="predicted"/>
<dbReference type="GO" id="GO:0043565">
    <property type="term" value="F:sequence-specific DNA binding"/>
    <property type="evidence" value="ECO:0007669"/>
    <property type="project" value="TreeGrafter"/>
</dbReference>
<dbReference type="InterPro" id="IPR029526">
    <property type="entry name" value="PGBD"/>
</dbReference>
<dbReference type="InterPro" id="IPR052638">
    <property type="entry name" value="PiggyBac_TE-derived"/>
</dbReference>
<name>A0AAV8X3U8_9CUCU</name>
<accession>A0AAV8X3U8</accession>
<evidence type="ECO:0000313" key="2">
    <source>
        <dbReference type="EMBL" id="KAJ8932651.1"/>
    </source>
</evidence>
<dbReference type="PANTHER" id="PTHR47055:SF3">
    <property type="entry name" value="PHORBOL-ESTER_DAG-TYPE DOMAIN-CONTAINING PROTEIN"/>
    <property type="match status" value="1"/>
</dbReference>
<dbReference type="AlphaFoldDB" id="A0AAV8X3U8"/>
<reference evidence="2" key="1">
    <citation type="journal article" date="2023" name="Insect Mol. Biol.">
        <title>Genome sequencing provides insights into the evolution of gene families encoding plant cell wall-degrading enzymes in longhorned beetles.</title>
        <authorList>
            <person name="Shin N.R."/>
            <person name="Okamura Y."/>
            <person name="Kirsch R."/>
            <person name="Pauchet Y."/>
        </authorList>
    </citation>
    <scope>NUCLEOTIDE SEQUENCE</scope>
    <source>
        <strain evidence="2">AMC_N1</strain>
    </source>
</reference>
<gene>
    <name evidence="2" type="ORF">NQ318_005684</name>
</gene>
<feature type="domain" description="PiggyBac transposable element-derived protein" evidence="1">
    <location>
        <begin position="27"/>
        <end position="194"/>
    </location>
</feature>
<sequence length="311" mass="36327">MREIGGLNDDELRDEPIYNYIAFEKLSPAEMFELFFNDEIINATKLTQSESYARFKNHAAPKITSEAMKCAIGILILSEYNPRPGKRFFWDSGDDMKNLLVSNSMRHNNRIDHKAKVWKMRPFMDLLKERFLHHFIPEEGLDYDESMVKYFGGHGCKQFIRGKPIRFGFKIWCLNGRSGYLINFGIYKANYLWVDNNVVIDQKKWWWSIFTWFLDATINNAWILYRKSGNTITQLNFREILTKYGTVLQGAGRPSTSLSSVTLNRISNDIRYDKVDHLLVPVPNKKRRRCTGEGCSSRIRTMCKNVMLNSA</sequence>
<protein>
    <recommendedName>
        <fullName evidence="1">PiggyBac transposable element-derived protein domain-containing protein</fullName>
    </recommendedName>
</protein>
<organism evidence="2 3">
    <name type="scientific">Aromia moschata</name>
    <dbReference type="NCBI Taxonomy" id="1265417"/>
    <lineage>
        <taxon>Eukaryota</taxon>
        <taxon>Metazoa</taxon>
        <taxon>Ecdysozoa</taxon>
        <taxon>Arthropoda</taxon>
        <taxon>Hexapoda</taxon>
        <taxon>Insecta</taxon>
        <taxon>Pterygota</taxon>
        <taxon>Neoptera</taxon>
        <taxon>Endopterygota</taxon>
        <taxon>Coleoptera</taxon>
        <taxon>Polyphaga</taxon>
        <taxon>Cucujiformia</taxon>
        <taxon>Chrysomeloidea</taxon>
        <taxon>Cerambycidae</taxon>
        <taxon>Cerambycinae</taxon>
        <taxon>Callichromatini</taxon>
        <taxon>Aromia</taxon>
    </lineage>
</organism>
<keyword evidence="3" id="KW-1185">Reference proteome</keyword>
<dbReference type="Pfam" id="PF13843">
    <property type="entry name" value="DDE_Tnp_1_7"/>
    <property type="match status" value="1"/>
</dbReference>
<evidence type="ECO:0000313" key="3">
    <source>
        <dbReference type="Proteomes" id="UP001162162"/>
    </source>
</evidence>
<evidence type="ECO:0000259" key="1">
    <source>
        <dbReference type="Pfam" id="PF13843"/>
    </source>
</evidence>
<dbReference type="Proteomes" id="UP001162162">
    <property type="component" value="Unassembled WGS sequence"/>
</dbReference>
<dbReference type="PANTHER" id="PTHR47055">
    <property type="entry name" value="DDE_TNP_1_7 DOMAIN-CONTAINING PROTEIN"/>
    <property type="match status" value="1"/>
</dbReference>